<dbReference type="WBParaSite" id="PS1159_v2.g14053.t1">
    <property type="protein sequence ID" value="PS1159_v2.g14053.t1"/>
    <property type="gene ID" value="PS1159_v2.g14053"/>
</dbReference>
<organism evidence="1 2">
    <name type="scientific">Panagrolaimus sp. PS1159</name>
    <dbReference type="NCBI Taxonomy" id="55785"/>
    <lineage>
        <taxon>Eukaryota</taxon>
        <taxon>Metazoa</taxon>
        <taxon>Ecdysozoa</taxon>
        <taxon>Nematoda</taxon>
        <taxon>Chromadorea</taxon>
        <taxon>Rhabditida</taxon>
        <taxon>Tylenchina</taxon>
        <taxon>Panagrolaimomorpha</taxon>
        <taxon>Panagrolaimoidea</taxon>
        <taxon>Panagrolaimidae</taxon>
        <taxon>Panagrolaimus</taxon>
    </lineage>
</organism>
<accession>A0AC35F852</accession>
<sequence length="343" mass="39435">FLSFAWIVSDVLSYNRQRFLLQPGNFKLSLCPLIDHLSNYINDICNSDLYGKEFNAFCHALQQSYRAKKSTADVSKFVAKMCHKFVGLHKLLFFFRKWVERHGISHDLNGDPKNGIKPKIIDAVVVMYGLGELKQGTGGWLADANDDENYTVDLEEQLGGIGKRFWSIIRFLMARSFGFSEKISLNPVTERFLEPHQCLALFFAAEDTFYPIAVNRRFDCLPGTSEDRKTIQKVTEGCVFIVEIPKSSQNYKELFELLAKKCGCSYLVLRRKPDRMNDKCFRVALKPVGSFMAIRKFRSLLNVAPCMTEPDLQTRSDMIAEEIYQRLQFYCEEGHSIDDVFVS</sequence>
<reference evidence="2" key="1">
    <citation type="submission" date="2022-11" db="UniProtKB">
        <authorList>
            <consortium name="WormBaseParasite"/>
        </authorList>
    </citation>
    <scope>IDENTIFICATION</scope>
</reference>
<evidence type="ECO:0000313" key="1">
    <source>
        <dbReference type="Proteomes" id="UP000887580"/>
    </source>
</evidence>
<protein>
    <submittedName>
        <fullName evidence="2">Uncharacterized protein</fullName>
    </submittedName>
</protein>
<proteinExistence type="predicted"/>
<evidence type="ECO:0000313" key="2">
    <source>
        <dbReference type="WBParaSite" id="PS1159_v2.g14053.t1"/>
    </source>
</evidence>
<name>A0AC35F852_9BILA</name>
<dbReference type="Proteomes" id="UP000887580">
    <property type="component" value="Unplaced"/>
</dbReference>